<dbReference type="EMBL" id="QNZK01000294">
    <property type="protein sequence ID" value="RTZ83192.1"/>
    <property type="molecule type" value="Genomic_DNA"/>
</dbReference>
<gene>
    <name evidence="1" type="ORF">DSY96_08465</name>
</gene>
<reference evidence="1 2" key="1">
    <citation type="submission" date="2018-06" db="EMBL/GenBank/DDBJ databases">
        <title>Combined omics and stable isotope probing to characterize newly discovered Mariana Back-Arc vent microbial communities.</title>
        <authorList>
            <person name="Trembath-Reichert E."/>
            <person name="Huber J.A."/>
        </authorList>
    </citation>
    <scope>NUCLEOTIDE SEQUENCE [LARGE SCALE GENOMIC DNA]</scope>
    <source>
        <strain evidence="1">MAG 58</strain>
    </source>
</reference>
<dbReference type="Proteomes" id="UP000287917">
    <property type="component" value="Unassembled WGS sequence"/>
</dbReference>
<dbReference type="AlphaFoldDB" id="A0A432GHA8"/>
<organism evidence="1 2">
    <name type="scientific">SAR324 cluster bacterium</name>
    <dbReference type="NCBI Taxonomy" id="2024889"/>
    <lineage>
        <taxon>Bacteria</taxon>
        <taxon>Deltaproteobacteria</taxon>
        <taxon>SAR324 cluster</taxon>
    </lineage>
</organism>
<comment type="caution">
    <text evidence="1">The sequence shown here is derived from an EMBL/GenBank/DDBJ whole genome shotgun (WGS) entry which is preliminary data.</text>
</comment>
<sequence length="227" mass="26002">MLLLLSVDKFPSYIQVRSPLEFTRLVCALERSPRVSFLHEHKGAKVLSVQMDLLKQSPVIYYTPVENFNHYLCYGFKSGKEESLMVDSTVDTSKMYSPIVKIKSLPQSLKPSPENNTAKYQPIELDDLGSLAKLSYGFEEAPFPLFAFPFKEQWFLGVFLNFNEDGDSFFCYVVLNEEPVKPFLKHTTSNGSEPILVDNTSEHGYSYIKIVKLHDTHPLVNYDQIQN</sequence>
<protein>
    <submittedName>
        <fullName evidence="1">Uncharacterized protein</fullName>
    </submittedName>
</protein>
<name>A0A432GHA8_9DELT</name>
<evidence type="ECO:0000313" key="2">
    <source>
        <dbReference type="Proteomes" id="UP000287917"/>
    </source>
</evidence>
<evidence type="ECO:0000313" key="1">
    <source>
        <dbReference type="EMBL" id="RTZ83192.1"/>
    </source>
</evidence>
<accession>A0A432GHA8</accession>
<proteinExistence type="predicted"/>